<feature type="transmembrane region" description="Helical" evidence="1">
    <location>
        <begin position="51"/>
        <end position="74"/>
    </location>
</feature>
<proteinExistence type="predicted"/>
<dbReference type="OrthoDB" id="7062161at2"/>
<keyword evidence="1" id="KW-1133">Transmembrane helix</keyword>
<feature type="transmembrane region" description="Helical" evidence="1">
    <location>
        <begin position="94"/>
        <end position="118"/>
    </location>
</feature>
<gene>
    <name evidence="2" type="ORF">E1H14_01690</name>
</gene>
<dbReference type="EMBL" id="SMRS01000001">
    <property type="protein sequence ID" value="KAA0876463.1"/>
    <property type="molecule type" value="Genomic_DNA"/>
</dbReference>
<dbReference type="AlphaFoldDB" id="A0A5A9W7F5"/>
<keyword evidence="1" id="KW-0472">Membrane</keyword>
<evidence type="ECO:0000313" key="3">
    <source>
        <dbReference type="Proteomes" id="UP000325302"/>
    </source>
</evidence>
<evidence type="ECO:0000313" key="2">
    <source>
        <dbReference type="EMBL" id="KAA0876463.1"/>
    </source>
</evidence>
<evidence type="ECO:0000256" key="1">
    <source>
        <dbReference type="SAM" id="Phobius"/>
    </source>
</evidence>
<dbReference type="Proteomes" id="UP000325302">
    <property type="component" value="Unassembled WGS sequence"/>
</dbReference>
<protein>
    <submittedName>
        <fullName evidence="2">Uncharacterized protein</fullName>
    </submittedName>
</protein>
<reference evidence="2 3" key="1">
    <citation type="submission" date="2019-03" db="EMBL/GenBank/DDBJ databases">
        <title>Nitrincola sp. nov. isolated from an Indian soda lake.</title>
        <authorList>
            <person name="Joshi A."/>
            <person name="Thite S.V."/>
            <person name="Joseph N."/>
            <person name="Dhotre D."/>
            <person name="Moorthy M."/>
            <person name="Shouche Y.S."/>
        </authorList>
    </citation>
    <scope>NUCLEOTIDE SEQUENCE [LARGE SCALE GENOMIC DNA]</scope>
    <source>
        <strain evidence="2 3">MEB193</strain>
    </source>
</reference>
<sequence length="174" mass="19620">MTTFWSWLFKGSGNGAGLKRFLDRWILLHIAVGLALAFLIPIPLKDAAVTLLLPVAGIFIGLSFAWGGNAQALLQSTEIENMSSFRDGGYVEYVYTFQAAILLILVTLILWAIAGLGVFDMVWPICSNHYLYFLISFFLFFFSSLTVRECWHVVLGAQSMLLARFQIRKRSNDR</sequence>
<name>A0A5A9W7F5_9GAMM</name>
<comment type="caution">
    <text evidence="2">The sequence shown here is derived from an EMBL/GenBank/DDBJ whole genome shotgun (WGS) entry which is preliminary data.</text>
</comment>
<keyword evidence="3" id="KW-1185">Reference proteome</keyword>
<keyword evidence="1" id="KW-0812">Transmembrane</keyword>
<organism evidence="2 3">
    <name type="scientific">Nitrincola tapanii</name>
    <dbReference type="NCBI Taxonomy" id="1708751"/>
    <lineage>
        <taxon>Bacteria</taxon>
        <taxon>Pseudomonadati</taxon>
        <taxon>Pseudomonadota</taxon>
        <taxon>Gammaproteobacteria</taxon>
        <taxon>Oceanospirillales</taxon>
        <taxon>Oceanospirillaceae</taxon>
        <taxon>Nitrincola</taxon>
    </lineage>
</organism>
<dbReference type="RefSeq" id="WP_149389712.1">
    <property type="nucleotide sequence ID" value="NZ_SMRS01000001.1"/>
</dbReference>
<feature type="transmembrane region" description="Helical" evidence="1">
    <location>
        <begin position="25"/>
        <end position="44"/>
    </location>
</feature>
<feature type="transmembrane region" description="Helical" evidence="1">
    <location>
        <begin position="130"/>
        <end position="145"/>
    </location>
</feature>
<accession>A0A5A9W7F5</accession>